<dbReference type="AlphaFoldDB" id="A0AAV9VDF7"/>
<proteinExistence type="predicted"/>
<comment type="caution">
    <text evidence="2">The sequence shown here is derived from an EMBL/GenBank/DDBJ whole genome shotgun (WGS) entry which is preliminary data.</text>
</comment>
<dbReference type="PANTHER" id="PTHR35605:SF1">
    <property type="entry name" value="ECP2 EFFECTOR PROTEIN DOMAIN-CONTAINING PROTEIN-RELATED"/>
    <property type="match status" value="1"/>
</dbReference>
<evidence type="ECO:0000256" key="1">
    <source>
        <dbReference type="SAM" id="SignalP"/>
    </source>
</evidence>
<dbReference type="PANTHER" id="PTHR35605">
    <property type="entry name" value="ECP2 EFFECTOR PROTEIN DOMAIN-CONTAINING PROTEIN-RELATED"/>
    <property type="match status" value="1"/>
</dbReference>
<dbReference type="Proteomes" id="UP001375240">
    <property type="component" value="Unassembled WGS sequence"/>
</dbReference>
<name>A0AAV9VDF7_9PEZI</name>
<feature type="signal peptide" evidence="1">
    <location>
        <begin position="1"/>
        <end position="20"/>
    </location>
</feature>
<feature type="chain" id="PRO_5043934083" evidence="1">
    <location>
        <begin position="21"/>
        <end position="134"/>
    </location>
</feature>
<protein>
    <submittedName>
        <fullName evidence="2">Uncharacterized protein</fullName>
    </submittedName>
</protein>
<sequence>MKVSAIITLSAAALINFASAATIQRRDFEQPLCGLVEGGDPQSTSPRVEGLPYLRGKWNDDCGAPARTCQTKSCSWNSRIEVCNDNNHDVHIPCGRVADGAEAIMNKCGDYHKGQVFNNGPAGGWNIVVRAGSC</sequence>
<keyword evidence="3" id="KW-1185">Reference proteome</keyword>
<gene>
    <name evidence="2" type="ORF">TWF696_001137</name>
</gene>
<evidence type="ECO:0000313" key="2">
    <source>
        <dbReference type="EMBL" id="KAK6360016.1"/>
    </source>
</evidence>
<keyword evidence="1" id="KW-0732">Signal</keyword>
<dbReference type="EMBL" id="JAVHNQ010000001">
    <property type="protein sequence ID" value="KAK6360016.1"/>
    <property type="molecule type" value="Genomic_DNA"/>
</dbReference>
<reference evidence="2 3" key="1">
    <citation type="submission" date="2019-10" db="EMBL/GenBank/DDBJ databases">
        <authorList>
            <person name="Palmer J.M."/>
        </authorList>
    </citation>
    <scope>NUCLEOTIDE SEQUENCE [LARGE SCALE GENOMIC DNA]</scope>
    <source>
        <strain evidence="2 3">TWF696</strain>
    </source>
</reference>
<accession>A0AAV9VDF7</accession>
<evidence type="ECO:0000313" key="3">
    <source>
        <dbReference type="Proteomes" id="UP001375240"/>
    </source>
</evidence>
<organism evidence="2 3">
    <name type="scientific">Orbilia brochopaga</name>
    <dbReference type="NCBI Taxonomy" id="3140254"/>
    <lineage>
        <taxon>Eukaryota</taxon>
        <taxon>Fungi</taxon>
        <taxon>Dikarya</taxon>
        <taxon>Ascomycota</taxon>
        <taxon>Pezizomycotina</taxon>
        <taxon>Orbiliomycetes</taxon>
        <taxon>Orbiliales</taxon>
        <taxon>Orbiliaceae</taxon>
        <taxon>Orbilia</taxon>
    </lineage>
</organism>